<proteinExistence type="predicted"/>
<dbReference type="Proteomes" id="UP000019473">
    <property type="component" value="Unassembled WGS sequence"/>
</dbReference>
<dbReference type="RefSeq" id="XP_007761010.1">
    <property type="nucleotide sequence ID" value="XM_007762820.1"/>
</dbReference>
<dbReference type="STRING" id="1182544.W9VSD6"/>
<dbReference type="EMBL" id="AMGW01000006">
    <property type="protein sequence ID" value="EXJ55900.1"/>
    <property type="molecule type" value="Genomic_DNA"/>
</dbReference>
<evidence type="ECO:0000313" key="1">
    <source>
        <dbReference type="EMBL" id="EXJ55900.1"/>
    </source>
</evidence>
<dbReference type="OrthoDB" id="3469466at2759"/>
<organism evidence="1 2">
    <name type="scientific">Cladophialophora yegresii CBS 114405</name>
    <dbReference type="NCBI Taxonomy" id="1182544"/>
    <lineage>
        <taxon>Eukaryota</taxon>
        <taxon>Fungi</taxon>
        <taxon>Dikarya</taxon>
        <taxon>Ascomycota</taxon>
        <taxon>Pezizomycotina</taxon>
        <taxon>Eurotiomycetes</taxon>
        <taxon>Chaetothyriomycetidae</taxon>
        <taxon>Chaetothyriales</taxon>
        <taxon>Herpotrichiellaceae</taxon>
        <taxon>Cladophialophora</taxon>
    </lineage>
</organism>
<reference evidence="1 2" key="1">
    <citation type="submission" date="2013-03" db="EMBL/GenBank/DDBJ databases">
        <title>The Genome Sequence of Cladophialophora yegresii CBS 114405.</title>
        <authorList>
            <consortium name="The Broad Institute Genomics Platform"/>
            <person name="Cuomo C."/>
            <person name="de Hoog S."/>
            <person name="Gorbushina A."/>
            <person name="Walker B."/>
            <person name="Young S.K."/>
            <person name="Zeng Q."/>
            <person name="Gargeya S."/>
            <person name="Fitzgerald M."/>
            <person name="Haas B."/>
            <person name="Abouelleil A."/>
            <person name="Allen A.W."/>
            <person name="Alvarado L."/>
            <person name="Arachchi H.M."/>
            <person name="Berlin A.M."/>
            <person name="Chapman S.B."/>
            <person name="Gainer-Dewar J."/>
            <person name="Goldberg J."/>
            <person name="Griggs A."/>
            <person name="Gujja S."/>
            <person name="Hansen M."/>
            <person name="Howarth C."/>
            <person name="Imamovic A."/>
            <person name="Ireland A."/>
            <person name="Larimer J."/>
            <person name="McCowan C."/>
            <person name="Murphy C."/>
            <person name="Pearson M."/>
            <person name="Poon T.W."/>
            <person name="Priest M."/>
            <person name="Roberts A."/>
            <person name="Saif S."/>
            <person name="Shea T."/>
            <person name="Sisk P."/>
            <person name="Sykes S."/>
            <person name="Wortman J."/>
            <person name="Nusbaum C."/>
            <person name="Birren B."/>
        </authorList>
    </citation>
    <scope>NUCLEOTIDE SEQUENCE [LARGE SCALE GENOMIC DNA]</scope>
    <source>
        <strain evidence="1 2">CBS 114405</strain>
    </source>
</reference>
<accession>W9VSD6</accession>
<evidence type="ECO:0000313" key="2">
    <source>
        <dbReference type="Proteomes" id="UP000019473"/>
    </source>
</evidence>
<dbReference type="HOGENOM" id="CLU_2687638_0_0_1"/>
<name>W9VSD6_9EURO</name>
<sequence>MGVMATSDADVLERTFLVGQLALFVGHMGVSNWWDLKTILEEYLWVGWACDSGGLYVWNMLVEHGIGAGGAAIW</sequence>
<protein>
    <submittedName>
        <fullName evidence="1">Uncharacterized protein</fullName>
    </submittedName>
</protein>
<dbReference type="VEuPathDB" id="FungiDB:A1O7_08831"/>
<dbReference type="AlphaFoldDB" id="W9VSD6"/>
<comment type="caution">
    <text evidence="1">The sequence shown here is derived from an EMBL/GenBank/DDBJ whole genome shotgun (WGS) entry which is preliminary data.</text>
</comment>
<gene>
    <name evidence="1" type="ORF">A1O7_08831</name>
</gene>
<dbReference type="GeneID" id="19183395"/>
<keyword evidence="2" id="KW-1185">Reference proteome</keyword>